<gene>
    <name evidence="8" type="ORF">EHYA_05001</name>
</gene>
<evidence type="ECO:0000256" key="4">
    <source>
        <dbReference type="ARBA" id="ARBA00022840"/>
    </source>
</evidence>
<dbReference type="PANTHER" id="PTHR43289">
    <property type="entry name" value="MITOGEN-ACTIVATED PROTEIN KINASE KINASE KINASE 20-RELATED"/>
    <property type="match status" value="1"/>
</dbReference>
<dbReference type="Proteomes" id="UP000286931">
    <property type="component" value="Unassembled WGS sequence"/>
</dbReference>
<evidence type="ECO:0000256" key="6">
    <source>
        <dbReference type="SAM" id="MobiDB-lite"/>
    </source>
</evidence>
<keyword evidence="1" id="KW-0808">Transferase</keyword>
<dbReference type="GO" id="GO:0005524">
    <property type="term" value="F:ATP binding"/>
    <property type="evidence" value="ECO:0007669"/>
    <property type="project" value="UniProtKB-UniRule"/>
</dbReference>
<feature type="region of interest" description="Disordered" evidence="6">
    <location>
        <begin position="344"/>
        <end position="402"/>
    </location>
</feature>
<dbReference type="PANTHER" id="PTHR43289:SF34">
    <property type="entry name" value="SERINE_THREONINE-PROTEIN KINASE YBDM-RELATED"/>
    <property type="match status" value="1"/>
</dbReference>
<dbReference type="Gene3D" id="3.30.200.20">
    <property type="entry name" value="Phosphorylase Kinase, domain 1"/>
    <property type="match status" value="1"/>
</dbReference>
<dbReference type="EMBL" id="BIFH01000023">
    <property type="protein sequence ID" value="GCD97309.1"/>
    <property type="molecule type" value="Genomic_DNA"/>
</dbReference>
<feature type="domain" description="Protein kinase" evidence="7">
    <location>
        <begin position="7"/>
        <end position="271"/>
    </location>
</feature>
<feature type="compositionally biased region" description="Basic and acidic residues" evidence="6">
    <location>
        <begin position="301"/>
        <end position="313"/>
    </location>
</feature>
<feature type="compositionally biased region" description="Low complexity" evidence="6">
    <location>
        <begin position="360"/>
        <end position="387"/>
    </location>
</feature>
<evidence type="ECO:0000256" key="5">
    <source>
        <dbReference type="PROSITE-ProRule" id="PRU10141"/>
    </source>
</evidence>
<dbReference type="Pfam" id="PF00069">
    <property type="entry name" value="Pkinase"/>
    <property type="match status" value="1"/>
</dbReference>
<dbReference type="OrthoDB" id="9762169at2"/>
<proteinExistence type="predicted"/>
<evidence type="ECO:0000256" key="1">
    <source>
        <dbReference type="ARBA" id="ARBA00022679"/>
    </source>
</evidence>
<keyword evidence="2 5" id="KW-0547">Nucleotide-binding</keyword>
<dbReference type="CDD" id="cd14014">
    <property type="entry name" value="STKc_PknB_like"/>
    <property type="match status" value="1"/>
</dbReference>
<keyword evidence="9" id="KW-1185">Reference proteome</keyword>
<dbReference type="Gene3D" id="1.10.510.10">
    <property type="entry name" value="Transferase(Phosphotransferase) domain 1"/>
    <property type="match status" value="1"/>
</dbReference>
<dbReference type="AlphaFoldDB" id="A0A401YRU0"/>
<feature type="compositionally biased region" description="Pro residues" evidence="6">
    <location>
        <begin position="268"/>
        <end position="283"/>
    </location>
</feature>
<dbReference type="PROSITE" id="PS00108">
    <property type="entry name" value="PROTEIN_KINASE_ST"/>
    <property type="match status" value="1"/>
</dbReference>
<dbReference type="InterPro" id="IPR008271">
    <property type="entry name" value="Ser/Thr_kinase_AS"/>
</dbReference>
<protein>
    <submittedName>
        <fullName evidence="8">Protein kinase</fullName>
    </submittedName>
</protein>
<reference evidence="8 9" key="1">
    <citation type="submission" date="2018-12" db="EMBL/GenBank/DDBJ databases">
        <title>Draft genome sequence of Embleya hyalina NBRC 13850T.</title>
        <authorList>
            <person name="Komaki H."/>
            <person name="Hosoyama A."/>
            <person name="Kimura A."/>
            <person name="Ichikawa N."/>
            <person name="Tamura T."/>
        </authorList>
    </citation>
    <scope>NUCLEOTIDE SEQUENCE [LARGE SCALE GENOMIC DNA]</scope>
    <source>
        <strain evidence="8 9">NBRC 13850</strain>
    </source>
</reference>
<evidence type="ECO:0000256" key="2">
    <source>
        <dbReference type="ARBA" id="ARBA00022741"/>
    </source>
</evidence>
<dbReference type="GO" id="GO:0004674">
    <property type="term" value="F:protein serine/threonine kinase activity"/>
    <property type="evidence" value="ECO:0007669"/>
    <property type="project" value="TreeGrafter"/>
</dbReference>
<dbReference type="RefSeq" id="WP_126639282.1">
    <property type="nucleotide sequence ID" value="NZ_BIFH01000023.1"/>
</dbReference>
<name>A0A401YRU0_9ACTN</name>
<dbReference type="InterPro" id="IPR011009">
    <property type="entry name" value="Kinase-like_dom_sf"/>
</dbReference>
<comment type="caution">
    <text evidence="8">The sequence shown here is derived from an EMBL/GenBank/DDBJ whole genome shotgun (WGS) entry which is preliminary data.</text>
</comment>
<feature type="binding site" evidence="5">
    <location>
        <position position="35"/>
    </location>
    <ligand>
        <name>ATP</name>
        <dbReference type="ChEBI" id="CHEBI:30616"/>
    </ligand>
</feature>
<sequence>MARIGPYEVLERLGAGGMGEVFLGVAPSGRRVAIKVIRAEHLDDPGFRARFRREVEAARRVGGAFTAPVVNADPDAPEPWFATVYIPAPSLDTVVRTGGPLDPRAVLRLAAGLIEALQDIHAAGLIHRDLKPANILITEHDGPKVIDFGIARDTGHSLLVSTGTVLGTPAYMAPEQIEKGAADYPTDVFAMGSVLSFAATGRLAFPADTPIAALGRIVYGEADPTGVPPELADLIRACLAKAPKDRPALTELAAIVGERLAPAHRPAHPAPPRQDPAAEPPFTPTADVATSHRPPPPRPARGRDIGAHPPRPEHERRRALLITAVTTAAFVAGTAALIHYAPFSDDGPSARGSSARSPDSSPTGSTTPTAPATSTTPTSAASTPAGGTVPGDGKPAPDGGTWCTPAMIRVQIQSVEAGKSAYSTAQNVALKVIVTNESGPACYVDFAPSRAYIEVMAGSDRLWSSADCASGPGTDVRRIQQGAAQAVSITRDWAWTRSNAAQCATNGGQTKAAPADKAAYRAKGVLAGLEPSGEFVFTATVVR</sequence>
<evidence type="ECO:0000256" key="3">
    <source>
        <dbReference type="ARBA" id="ARBA00022777"/>
    </source>
</evidence>
<organism evidence="8 9">
    <name type="scientific">Embleya hyalina</name>
    <dbReference type="NCBI Taxonomy" id="516124"/>
    <lineage>
        <taxon>Bacteria</taxon>
        <taxon>Bacillati</taxon>
        <taxon>Actinomycetota</taxon>
        <taxon>Actinomycetes</taxon>
        <taxon>Kitasatosporales</taxon>
        <taxon>Streptomycetaceae</taxon>
        <taxon>Embleya</taxon>
    </lineage>
</organism>
<accession>A0A401YRU0</accession>
<dbReference type="PROSITE" id="PS00107">
    <property type="entry name" value="PROTEIN_KINASE_ATP"/>
    <property type="match status" value="1"/>
</dbReference>
<evidence type="ECO:0000259" key="7">
    <source>
        <dbReference type="PROSITE" id="PS50011"/>
    </source>
</evidence>
<evidence type="ECO:0000313" key="8">
    <source>
        <dbReference type="EMBL" id="GCD97309.1"/>
    </source>
</evidence>
<keyword evidence="4 5" id="KW-0067">ATP-binding</keyword>
<keyword evidence="3 8" id="KW-0418">Kinase</keyword>
<dbReference type="InterPro" id="IPR017441">
    <property type="entry name" value="Protein_kinase_ATP_BS"/>
</dbReference>
<dbReference type="SMART" id="SM00220">
    <property type="entry name" value="S_TKc"/>
    <property type="match status" value="1"/>
</dbReference>
<feature type="region of interest" description="Disordered" evidence="6">
    <location>
        <begin position="263"/>
        <end position="313"/>
    </location>
</feature>
<evidence type="ECO:0000313" key="9">
    <source>
        <dbReference type="Proteomes" id="UP000286931"/>
    </source>
</evidence>
<dbReference type="InterPro" id="IPR000719">
    <property type="entry name" value="Prot_kinase_dom"/>
</dbReference>
<dbReference type="PROSITE" id="PS50011">
    <property type="entry name" value="PROTEIN_KINASE_DOM"/>
    <property type="match status" value="1"/>
</dbReference>
<dbReference type="SUPFAM" id="SSF56112">
    <property type="entry name" value="Protein kinase-like (PK-like)"/>
    <property type="match status" value="1"/>
</dbReference>